<dbReference type="InterPro" id="IPR000943">
    <property type="entry name" value="RNA_pol_sigma70"/>
</dbReference>
<sequence length="614" mass="70303">MEQNPQSQLKLLVTRGKEQGYLTYAEVNDHLPEDIVDSDQIEDIIQMINDMGIQVVEEAPDADDLMLNENSSDTDEDAAEAAAQVLSSVESEIGRTTDPVRMYMREMGTVELLTREGEIDIAKRIEDGINQVQCSVAEYPEAITYLLDQYDRVEAGESRLSDLITGFVDPNAEEDLAPTATHVGSELSEADRNDDEDDDEESDDDSSDDDNSIDPELAREKFSDLRTQYETTRDVIKSKGRSHAASVAEIQNLSDVFKQFRLVPKQFDYLVNNMREMMERVRTQERLIMKLCIEVCKMPKKNFITLFTGNETNESWFKAALAMNKPWSEKLLDVQDDVMRSLQKLAQIEEETGLTIEQVKDINRRMSIGEAKARRAKKEMVEANLRLVISIAKKYTNRGLQFLDLIQEGNIGLMKAVDKFEYRRGYKFSTYATWWIRQAITRSIADQARTIRIPVHMIETINKLNRISRQMLQEMGREPTPEELAERMLMPEDKIRKVLKIAKEPISMETPIGDDEDSHLGDFIEDTTLELPLDSATSESLRSATHDVLAGLTAREAKVLRMRFGIDMNTDHTLEEVGKQFDVTRERIRQIEAKALRKLRHPSRSEVLRSFLDD</sequence>
<feature type="compositionally biased region" description="Acidic residues" evidence="7">
    <location>
        <begin position="192"/>
        <end position="213"/>
    </location>
</feature>
<dbReference type="Gene3D" id="1.10.10.10">
    <property type="entry name" value="Winged helix-like DNA-binding domain superfamily/Winged helix DNA-binding domain"/>
    <property type="match status" value="2"/>
</dbReference>
<evidence type="ECO:0000259" key="8">
    <source>
        <dbReference type="PROSITE" id="PS00715"/>
    </source>
</evidence>
<feature type="region of interest" description="Disordered" evidence="7">
    <location>
        <begin position="178"/>
        <end position="224"/>
    </location>
</feature>
<dbReference type="GO" id="GO:0003677">
    <property type="term" value="F:DNA binding"/>
    <property type="evidence" value="ECO:0007669"/>
    <property type="project" value="UniProtKB-UniRule"/>
</dbReference>
<keyword evidence="2 6" id="KW-0805">Transcription regulation</keyword>
<dbReference type="PROSITE" id="PS00715">
    <property type="entry name" value="SIGMA70_1"/>
    <property type="match status" value="1"/>
</dbReference>
<keyword evidence="5 6" id="KW-0804">Transcription</keyword>
<dbReference type="InterPro" id="IPR007127">
    <property type="entry name" value="RNA_pol_sigma_70_r1_1"/>
</dbReference>
<dbReference type="FunFam" id="1.10.601.10:FF:000002">
    <property type="entry name" value="RNA polymerase sigma factor RpoD"/>
    <property type="match status" value="1"/>
</dbReference>
<dbReference type="HOGENOM" id="CLU_014793_7_2_6"/>
<dbReference type="InterPro" id="IPR036388">
    <property type="entry name" value="WH-like_DNA-bd_sf"/>
</dbReference>
<feature type="region of interest" description="Sigma-70 factor domain-4" evidence="6">
    <location>
        <begin position="548"/>
        <end position="601"/>
    </location>
</feature>
<dbReference type="InterPro" id="IPR007631">
    <property type="entry name" value="RNA_pol_sigma_70_non-ess"/>
</dbReference>
<dbReference type="GO" id="GO:0006352">
    <property type="term" value="P:DNA-templated transcription initiation"/>
    <property type="evidence" value="ECO:0007669"/>
    <property type="project" value="UniProtKB-UniRule"/>
</dbReference>
<dbReference type="eggNOG" id="COG0568">
    <property type="taxonomic scope" value="Bacteria"/>
</dbReference>
<dbReference type="InterPro" id="IPR042189">
    <property type="entry name" value="RNA_pol_sigma_70_r1_1_sf"/>
</dbReference>
<comment type="subcellular location">
    <subcellularLocation>
        <location evidence="6">Cytoplasm</location>
    </subcellularLocation>
</comment>
<dbReference type="InterPro" id="IPR014284">
    <property type="entry name" value="RNA_pol_sigma-70_dom"/>
</dbReference>
<dbReference type="Gene3D" id="1.10.220.120">
    <property type="entry name" value="Sigma-70 factor, region 1.1"/>
    <property type="match status" value="1"/>
</dbReference>
<feature type="DNA-binding region" description="H-T-H motif" evidence="6">
    <location>
        <begin position="574"/>
        <end position="593"/>
    </location>
</feature>
<dbReference type="GeneID" id="57266758"/>
<dbReference type="InterPro" id="IPR013324">
    <property type="entry name" value="RNA_pol_sigma_r3/r4-like"/>
</dbReference>
<gene>
    <name evidence="6 10" type="primary">rpoD</name>
    <name evidence="10" type="ordered locus">PAJ_2635</name>
</gene>
<dbReference type="Gene3D" id="1.10.601.10">
    <property type="entry name" value="RNA Polymerase Primary Sigma Factor"/>
    <property type="match status" value="1"/>
</dbReference>
<dbReference type="PRINTS" id="PR00046">
    <property type="entry name" value="SIGMA70FCT"/>
</dbReference>
<evidence type="ECO:0000313" key="11">
    <source>
        <dbReference type="Proteomes" id="UP000006690"/>
    </source>
</evidence>
<dbReference type="Pfam" id="PF04545">
    <property type="entry name" value="Sigma70_r4"/>
    <property type="match status" value="1"/>
</dbReference>
<accession>A0A0H3L068</accession>
<dbReference type="FunFam" id="1.10.10.10:FF:000004">
    <property type="entry name" value="RNA polymerase sigma factor SigA"/>
    <property type="match status" value="1"/>
</dbReference>
<dbReference type="GO" id="GO:0016987">
    <property type="term" value="F:sigma factor activity"/>
    <property type="evidence" value="ECO:0007669"/>
    <property type="project" value="UniProtKB-UniRule"/>
</dbReference>
<feature type="domain" description="RNA polymerase sigma-70" evidence="8">
    <location>
        <begin position="404"/>
        <end position="417"/>
    </location>
</feature>
<dbReference type="Pfam" id="PF04542">
    <property type="entry name" value="Sigma70_r2"/>
    <property type="match status" value="1"/>
</dbReference>
<dbReference type="OrthoDB" id="9809557at2"/>
<dbReference type="InterPro" id="IPR009042">
    <property type="entry name" value="RNA_pol_sigma70_r1_2"/>
</dbReference>
<dbReference type="InterPro" id="IPR007630">
    <property type="entry name" value="RNA_pol_sigma70_r4"/>
</dbReference>
<dbReference type="InterPro" id="IPR013325">
    <property type="entry name" value="RNA_pol_sigma_r2"/>
</dbReference>
<dbReference type="SUPFAM" id="SSF88659">
    <property type="entry name" value="Sigma3 and sigma4 domains of RNA polymerase sigma factors"/>
    <property type="match status" value="2"/>
</dbReference>
<organism evidence="10 11">
    <name type="scientific">Pantoea ananatis (strain AJ13355)</name>
    <dbReference type="NCBI Taxonomy" id="932677"/>
    <lineage>
        <taxon>Bacteria</taxon>
        <taxon>Pseudomonadati</taxon>
        <taxon>Pseudomonadota</taxon>
        <taxon>Gammaproteobacteria</taxon>
        <taxon>Enterobacterales</taxon>
        <taxon>Erwiniaceae</taxon>
        <taxon>Pantoea</taxon>
    </lineage>
</organism>
<keyword evidence="1 6" id="KW-0963">Cytoplasm</keyword>
<dbReference type="FunFam" id="1.10.10.10:FF:000002">
    <property type="entry name" value="RNA polymerase sigma factor SigA"/>
    <property type="match status" value="1"/>
</dbReference>
<dbReference type="NCBIfam" id="TIGR02393">
    <property type="entry name" value="RpoD_Cterm"/>
    <property type="match status" value="1"/>
</dbReference>
<dbReference type="RefSeq" id="WP_013027259.1">
    <property type="nucleotide sequence ID" value="NC_017531.2"/>
</dbReference>
<dbReference type="InterPro" id="IPR028630">
    <property type="entry name" value="Sigma70_RpoD"/>
</dbReference>
<evidence type="ECO:0000256" key="1">
    <source>
        <dbReference type="ARBA" id="ARBA00022490"/>
    </source>
</evidence>
<name>A0A0H3L068_PANAA</name>
<dbReference type="InterPro" id="IPR007627">
    <property type="entry name" value="RNA_pol_sigma70_r2"/>
</dbReference>
<dbReference type="InterPro" id="IPR050239">
    <property type="entry name" value="Sigma-70_RNA_pol_init_factors"/>
</dbReference>
<evidence type="ECO:0000256" key="7">
    <source>
        <dbReference type="SAM" id="MobiDB-lite"/>
    </source>
</evidence>
<dbReference type="HAMAP" id="MF_00963">
    <property type="entry name" value="Sigma70_RpoD_SigA"/>
    <property type="match status" value="1"/>
</dbReference>
<feature type="domain" description="RNA polymerase sigma-70" evidence="9">
    <location>
        <begin position="573"/>
        <end position="599"/>
    </location>
</feature>
<dbReference type="PANTHER" id="PTHR30603">
    <property type="entry name" value="RNA POLYMERASE SIGMA FACTOR RPO"/>
    <property type="match status" value="1"/>
</dbReference>
<keyword evidence="3 6" id="KW-0731">Sigma factor</keyword>
<dbReference type="EMBL" id="AP012032">
    <property type="protein sequence ID" value="BAK12715.1"/>
    <property type="molecule type" value="Genomic_DNA"/>
</dbReference>
<dbReference type="PANTHER" id="PTHR30603:SF60">
    <property type="entry name" value="RNA POLYMERASE SIGMA FACTOR RPOD"/>
    <property type="match status" value="1"/>
</dbReference>
<dbReference type="NCBIfam" id="NF004208">
    <property type="entry name" value="PRK05658.1"/>
    <property type="match status" value="1"/>
</dbReference>
<evidence type="ECO:0000259" key="9">
    <source>
        <dbReference type="PROSITE" id="PS00716"/>
    </source>
</evidence>
<dbReference type="PATRIC" id="fig|553.3.peg.672"/>
<feature type="short sequence motif" description="Interaction with polymerase core subunit RpoC" evidence="6">
    <location>
        <begin position="404"/>
        <end position="407"/>
    </location>
</feature>
<protein>
    <recommendedName>
        <fullName evidence="6">RNA polymerase sigma factor RpoD</fullName>
    </recommendedName>
    <alternativeName>
        <fullName evidence="6">Sigma-70</fullName>
    </alternativeName>
</protein>
<dbReference type="InterPro" id="IPR007624">
    <property type="entry name" value="RNA_pol_sigma70_r3"/>
</dbReference>
<dbReference type="Pfam" id="PF04539">
    <property type="entry name" value="Sigma70_r3"/>
    <property type="match status" value="1"/>
</dbReference>
<comment type="subunit">
    <text evidence="6">Interacts transiently with the RNA polymerase catalytic core.</text>
</comment>
<dbReference type="FunFam" id="1.10.220.120:FF:000001">
    <property type="entry name" value="RNA polymerase sigma factor RpoD"/>
    <property type="match status" value="1"/>
</dbReference>
<evidence type="ECO:0000313" key="10">
    <source>
        <dbReference type="EMBL" id="BAK12715.1"/>
    </source>
</evidence>
<dbReference type="Pfam" id="PF03979">
    <property type="entry name" value="Sigma70_r1_1"/>
    <property type="match status" value="1"/>
</dbReference>
<comment type="function">
    <text evidence="6">Sigma factors are initiation factors that promote the attachment of RNA polymerase to specific initiation sites and are then released. This sigma factor is the primary sigma factor during exponential growth.</text>
</comment>
<feature type="region of interest" description="Sigma-70 factor domain-2" evidence="6">
    <location>
        <begin position="380"/>
        <end position="450"/>
    </location>
</feature>
<dbReference type="NCBIfam" id="TIGR02937">
    <property type="entry name" value="sigma70-ECF"/>
    <property type="match status" value="1"/>
</dbReference>
<evidence type="ECO:0000256" key="6">
    <source>
        <dbReference type="HAMAP-Rule" id="MF_00963"/>
    </source>
</evidence>
<dbReference type="CDD" id="cd06171">
    <property type="entry name" value="Sigma70_r4"/>
    <property type="match status" value="1"/>
</dbReference>
<reference evidence="11" key="1">
    <citation type="journal article" date="2012" name="Appl. Microbiol. Biotechnol.">
        <title>The complete genome sequence of Pantoea ananatis AJ13355, an organism with great biotechnological potential.</title>
        <authorList>
            <person name="Hara Y."/>
            <person name="Kadotani N."/>
            <person name="Izui H."/>
            <person name="Katashkina J.I."/>
            <person name="Kuvaeva T.M."/>
            <person name="Andreeva I.G."/>
            <person name="Golubeva L.I."/>
            <person name="Malko D.B."/>
            <person name="Makeev V.J."/>
            <person name="Mashko S.V."/>
            <person name="Kozlov Y.I."/>
        </authorList>
    </citation>
    <scope>NUCLEOTIDE SEQUENCE [LARGE SCALE GENOMIC DNA]</scope>
    <source>
        <strain evidence="11">AJ13355</strain>
    </source>
</reference>
<comment type="similarity">
    <text evidence="6">Belongs to the sigma-70 factor family. RpoD/SigA subfamily.</text>
</comment>
<dbReference type="Proteomes" id="UP000006690">
    <property type="component" value="Chromosome"/>
</dbReference>
<dbReference type="PROSITE" id="PS00716">
    <property type="entry name" value="SIGMA70_2"/>
    <property type="match status" value="1"/>
</dbReference>
<dbReference type="Pfam" id="PF04546">
    <property type="entry name" value="Sigma70_ner"/>
    <property type="match status" value="1"/>
</dbReference>
<dbReference type="Pfam" id="PF00140">
    <property type="entry name" value="Sigma70_r1_2"/>
    <property type="match status" value="1"/>
</dbReference>
<dbReference type="GO" id="GO:0005737">
    <property type="term" value="C:cytoplasm"/>
    <property type="evidence" value="ECO:0007669"/>
    <property type="project" value="UniProtKB-SubCell"/>
</dbReference>
<keyword evidence="4 6" id="KW-0238">DNA-binding</keyword>
<proteinExistence type="inferred from homology"/>
<evidence type="ECO:0000256" key="4">
    <source>
        <dbReference type="ARBA" id="ARBA00023125"/>
    </source>
</evidence>
<evidence type="ECO:0000256" key="3">
    <source>
        <dbReference type="ARBA" id="ARBA00023082"/>
    </source>
</evidence>
<dbReference type="SUPFAM" id="SSF88946">
    <property type="entry name" value="Sigma2 domain of RNA polymerase sigma factors"/>
    <property type="match status" value="1"/>
</dbReference>
<dbReference type="AlphaFoldDB" id="A0A0H3L068"/>
<dbReference type="KEGG" id="paj:PAJ_2635"/>
<evidence type="ECO:0000256" key="5">
    <source>
        <dbReference type="ARBA" id="ARBA00023163"/>
    </source>
</evidence>
<evidence type="ECO:0000256" key="2">
    <source>
        <dbReference type="ARBA" id="ARBA00023015"/>
    </source>
</evidence>
<feature type="region of interest" description="Sigma-70 factor domain-3" evidence="6">
    <location>
        <begin position="459"/>
        <end position="535"/>
    </location>
</feature>
<dbReference type="InterPro" id="IPR012760">
    <property type="entry name" value="RNA_pol_sigma_RpoD_C"/>
</dbReference>